<reference evidence="2" key="1">
    <citation type="journal article" date="2021" name="Genome Biol. Evol.">
        <title>A High-Quality Reference Genome for a Parasitic Bivalve with Doubly Uniparental Inheritance (Bivalvia: Unionida).</title>
        <authorList>
            <person name="Smith C.H."/>
        </authorList>
    </citation>
    <scope>NUCLEOTIDE SEQUENCE</scope>
    <source>
        <strain evidence="2">CHS0354</strain>
    </source>
</reference>
<keyword evidence="1" id="KW-0472">Membrane</keyword>
<dbReference type="EMBL" id="JAEAOA010000062">
    <property type="protein sequence ID" value="KAK3577789.1"/>
    <property type="molecule type" value="Genomic_DNA"/>
</dbReference>
<protein>
    <recommendedName>
        <fullName evidence="4">Major facilitator superfamily (MFS) profile domain-containing protein</fullName>
    </recommendedName>
</protein>
<evidence type="ECO:0000313" key="3">
    <source>
        <dbReference type="Proteomes" id="UP001195483"/>
    </source>
</evidence>
<accession>A0AAE0RQL0</accession>
<sequence>MGPAIPIGTLTILGPEHMPAGMGLISSVDGIGNVVAGSIIGQIRDRTGSYAVSLWNSTMSAGTATIFFLVTIVIKHRAQRRIIKSDSSEHGFTVTKL</sequence>
<evidence type="ECO:0000313" key="2">
    <source>
        <dbReference type="EMBL" id="KAK3577789.1"/>
    </source>
</evidence>
<organism evidence="2 3">
    <name type="scientific">Potamilus streckersoni</name>
    <dbReference type="NCBI Taxonomy" id="2493646"/>
    <lineage>
        <taxon>Eukaryota</taxon>
        <taxon>Metazoa</taxon>
        <taxon>Spiralia</taxon>
        <taxon>Lophotrochozoa</taxon>
        <taxon>Mollusca</taxon>
        <taxon>Bivalvia</taxon>
        <taxon>Autobranchia</taxon>
        <taxon>Heteroconchia</taxon>
        <taxon>Palaeoheterodonta</taxon>
        <taxon>Unionida</taxon>
        <taxon>Unionoidea</taxon>
        <taxon>Unionidae</taxon>
        <taxon>Ambleminae</taxon>
        <taxon>Lampsilini</taxon>
        <taxon>Potamilus</taxon>
    </lineage>
</organism>
<proteinExistence type="predicted"/>
<dbReference type="InterPro" id="IPR036259">
    <property type="entry name" value="MFS_trans_sf"/>
</dbReference>
<keyword evidence="1" id="KW-1133">Transmembrane helix</keyword>
<keyword evidence="1" id="KW-0812">Transmembrane</keyword>
<gene>
    <name evidence="2" type="ORF">CHS0354_000205</name>
</gene>
<reference evidence="2" key="3">
    <citation type="submission" date="2023-05" db="EMBL/GenBank/DDBJ databases">
        <authorList>
            <person name="Smith C.H."/>
        </authorList>
    </citation>
    <scope>NUCLEOTIDE SEQUENCE</scope>
    <source>
        <strain evidence="2">CHS0354</strain>
        <tissue evidence="2">Mantle</tissue>
    </source>
</reference>
<name>A0AAE0RQL0_9BIVA</name>
<evidence type="ECO:0000256" key="1">
    <source>
        <dbReference type="SAM" id="Phobius"/>
    </source>
</evidence>
<comment type="caution">
    <text evidence="2">The sequence shown here is derived from an EMBL/GenBank/DDBJ whole genome shotgun (WGS) entry which is preliminary data.</text>
</comment>
<dbReference type="AlphaFoldDB" id="A0AAE0RQL0"/>
<dbReference type="SUPFAM" id="SSF103473">
    <property type="entry name" value="MFS general substrate transporter"/>
    <property type="match status" value="1"/>
</dbReference>
<keyword evidence="3" id="KW-1185">Reference proteome</keyword>
<dbReference type="Proteomes" id="UP001195483">
    <property type="component" value="Unassembled WGS sequence"/>
</dbReference>
<reference evidence="2" key="2">
    <citation type="journal article" date="2021" name="Genome Biol. Evol.">
        <title>Developing a high-quality reference genome for a parasitic bivalve with doubly uniparental inheritance (Bivalvia: Unionida).</title>
        <authorList>
            <person name="Smith C.H."/>
        </authorList>
    </citation>
    <scope>NUCLEOTIDE SEQUENCE</scope>
    <source>
        <strain evidence="2">CHS0354</strain>
        <tissue evidence="2">Mantle</tissue>
    </source>
</reference>
<feature type="transmembrane region" description="Helical" evidence="1">
    <location>
        <begin position="54"/>
        <end position="74"/>
    </location>
</feature>
<evidence type="ECO:0008006" key="4">
    <source>
        <dbReference type="Google" id="ProtNLM"/>
    </source>
</evidence>